<comment type="caution">
    <text evidence="1">The sequence shown here is derived from an EMBL/GenBank/DDBJ whole genome shotgun (WGS) entry which is preliminary data.</text>
</comment>
<organism evidence="1 2">
    <name type="scientific">Chelativorans salis</name>
    <dbReference type="NCBI Taxonomy" id="2978478"/>
    <lineage>
        <taxon>Bacteria</taxon>
        <taxon>Pseudomonadati</taxon>
        <taxon>Pseudomonadota</taxon>
        <taxon>Alphaproteobacteria</taxon>
        <taxon>Hyphomicrobiales</taxon>
        <taxon>Phyllobacteriaceae</taxon>
        <taxon>Chelativorans</taxon>
    </lineage>
</organism>
<evidence type="ECO:0000313" key="2">
    <source>
        <dbReference type="Proteomes" id="UP001320831"/>
    </source>
</evidence>
<dbReference type="Proteomes" id="UP001320831">
    <property type="component" value="Unassembled WGS sequence"/>
</dbReference>
<dbReference type="Pfam" id="PF06042">
    <property type="entry name" value="NTP_transf_6"/>
    <property type="match status" value="1"/>
</dbReference>
<accession>A0ABT2LVG2</accession>
<name>A0ABT2LVG2_9HYPH</name>
<gene>
    <name evidence="1" type="ORF">N5A92_26295</name>
</gene>
<keyword evidence="2" id="KW-1185">Reference proteome</keyword>
<dbReference type="PANTHER" id="PTHR39166">
    <property type="entry name" value="BLL1166 PROTEIN"/>
    <property type="match status" value="1"/>
</dbReference>
<evidence type="ECO:0000313" key="1">
    <source>
        <dbReference type="EMBL" id="MCT7378527.1"/>
    </source>
</evidence>
<proteinExistence type="predicted"/>
<dbReference type="InterPro" id="IPR009267">
    <property type="entry name" value="NTP_transf_6"/>
</dbReference>
<protein>
    <submittedName>
        <fullName evidence="1">Nucleotidyltransferase family protein</fullName>
    </submittedName>
</protein>
<dbReference type="PANTHER" id="PTHR39166:SF1">
    <property type="entry name" value="BLL1166 PROTEIN"/>
    <property type="match status" value="1"/>
</dbReference>
<dbReference type="EMBL" id="JAOCZP010000015">
    <property type="protein sequence ID" value="MCT7378527.1"/>
    <property type="molecule type" value="Genomic_DNA"/>
</dbReference>
<reference evidence="1 2" key="1">
    <citation type="submission" date="2022-09" db="EMBL/GenBank/DDBJ databases">
        <title>Chelativorans salina sp. nov., a novel slightly halophilic bacterium isolated from a saline lake sediment enrichment.</title>
        <authorList>
            <person name="Gao L."/>
            <person name="Fang B.-Z."/>
            <person name="Li W.-J."/>
        </authorList>
    </citation>
    <scope>NUCLEOTIDE SEQUENCE [LARGE SCALE GENOMIC DNA]</scope>
    <source>
        <strain evidence="1 2">EGI FJ00035</strain>
    </source>
</reference>
<sequence>MDHLRYAGASSKAQRAAFLDIVWRDPLVREALQRARNLDLPHWWIVSGTLYNTIWNNLTRRPSGYGIKDIDFFYFDDSDLSWGAEDVIIRRGEEVFAGLPKPVEIRNQARVHLWYEQRFGRKCPPLSSCRDSIARFATRTHAVGVRLEHGGGLELCAPYGLEDIFAFRVVPNRIVDNRAIHETKAARAKATWPELTVIPW</sequence>
<dbReference type="RefSeq" id="WP_260907521.1">
    <property type="nucleotide sequence ID" value="NZ_JAOCZP010000015.1"/>
</dbReference>